<evidence type="ECO:0000313" key="3">
    <source>
        <dbReference type="Proteomes" id="UP000824596"/>
    </source>
</evidence>
<keyword evidence="3" id="KW-1185">Reference proteome</keyword>
<organism evidence="2 3">
    <name type="scientific">Hirsutella rhossiliensis</name>
    <dbReference type="NCBI Taxonomy" id="111463"/>
    <lineage>
        <taxon>Eukaryota</taxon>
        <taxon>Fungi</taxon>
        <taxon>Dikarya</taxon>
        <taxon>Ascomycota</taxon>
        <taxon>Pezizomycotina</taxon>
        <taxon>Sordariomycetes</taxon>
        <taxon>Hypocreomycetidae</taxon>
        <taxon>Hypocreales</taxon>
        <taxon>Ophiocordycipitaceae</taxon>
        <taxon>Hirsutella</taxon>
    </lineage>
</organism>
<dbReference type="OrthoDB" id="10574401at2759"/>
<name>A0A9P8MU53_9HYPO</name>
<evidence type="ECO:0000256" key="1">
    <source>
        <dbReference type="SAM" id="SignalP"/>
    </source>
</evidence>
<dbReference type="InterPro" id="IPR021054">
    <property type="entry name" value="Cell_wall_mannoprotein_1"/>
</dbReference>
<dbReference type="AlphaFoldDB" id="A0A9P8MU53"/>
<accession>A0A9P8MU53</accession>
<dbReference type="EMBL" id="JAIZPD010000009">
    <property type="protein sequence ID" value="KAH0961117.1"/>
    <property type="molecule type" value="Genomic_DNA"/>
</dbReference>
<dbReference type="Pfam" id="PF12296">
    <property type="entry name" value="HsbA"/>
    <property type="match status" value="1"/>
</dbReference>
<feature type="chain" id="PRO_5040373427" evidence="1">
    <location>
        <begin position="19"/>
        <end position="169"/>
    </location>
</feature>
<feature type="signal peptide" evidence="1">
    <location>
        <begin position="1"/>
        <end position="18"/>
    </location>
</feature>
<dbReference type="RefSeq" id="XP_044718630.1">
    <property type="nucleotide sequence ID" value="XM_044866741.1"/>
</dbReference>
<keyword evidence="1" id="KW-0732">Signal</keyword>
<gene>
    <name evidence="2" type="ORF">HRG_08270</name>
</gene>
<comment type="caution">
    <text evidence="2">The sequence shown here is derived from an EMBL/GenBank/DDBJ whole genome shotgun (WGS) entry which is preliminary data.</text>
</comment>
<sequence length="169" mass="17865">MLLGRITLAACLPSIAAAFPGGAAALDSVQSATNSLDRGLQNWNGFPLGIISVGFQAQRLLTDIGSTATTLQRLGNRTGNDDKQIMTSAQKALDSLDHIIDTVVNSKTKFTKLPLGTAVIFGVLKTLEVATNKMVQNGVDGASPGYRKQMEKMQDHAKGDFTRAFSAIG</sequence>
<dbReference type="GeneID" id="68357399"/>
<reference evidence="2" key="1">
    <citation type="submission" date="2021-09" db="EMBL/GenBank/DDBJ databases">
        <title>A high-quality genome of the endoparasitic fungus Hirsutella rhossiliensis with a comparison of Hirsutella genomes reveals transposable elements contributing to genome size variation.</title>
        <authorList>
            <person name="Lin R."/>
            <person name="Jiao Y."/>
            <person name="Sun X."/>
            <person name="Ling J."/>
            <person name="Xie B."/>
            <person name="Cheng X."/>
        </authorList>
    </citation>
    <scope>NUCLEOTIDE SEQUENCE</scope>
    <source>
        <strain evidence="2">HR02</strain>
    </source>
</reference>
<dbReference type="Proteomes" id="UP000824596">
    <property type="component" value="Unassembled WGS sequence"/>
</dbReference>
<protein>
    <submittedName>
        <fullName evidence="2">Hydrophobic surface binding protein A domain-containing protein</fullName>
    </submittedName>
</protein>
<evidence type="ECO:0000313" key="2">
    <source>
        <dbReference type="EMBL" id="KAH0961117.1"/>
    </source>
</evidence>
<proteinExistence type="predicted"/>